<keyword evidence="2" id="KW-0238">DNA-binding</keyword>
<dbReference type="Pfam" id="PF13545">
    <property type="entry name" value="HTH_Crp_2"/>
    <property type="match status" value="1"/>
</dbReference>
<dbReference type="InterPro" id="IPR036388">
    <property type="entry name" value="WH-like_DNA-bd_sf"/>
</dbReference>
<evidence type="ECO:0000259" key="4">
    <source>
        <dbReference type="PROSITE" id="PS51063"/>
    </source>
</evidence>
<dbReference type="Gene3D" id="1.10.10.10">
    <property type="entry name" value="Winged helix-like DNA-binding domain superfamily/Winged helix DNA-binding domain"/>
    <property type="match status" value="1"/>
</dbReference>
<keyword evidence="3" id="KW-0804">Transcription</keyword>
<dbReference type="SUPFAM" id="SSF51206">
    <property type="entry name" value="cAMP-binding domain-like"/>
    <property type="match status" value="1"/>
</dbReference>
<keyword evidence="1" id="KW-0805">Transcription regulation</keyword>
<comment type="caution">
    <text evidence="5">The sequence shown here is derived from an EMBL/GenBank/DDBJ whole genome shotgun (WGS) entry which is preliminary data.</text>
</comment>
<dbReference type="Proteomes" id="UP000004200">
    <property type="component" value="Unassembled WGS sequence"/>
</dbReference>
<dbReference type="OrthoDB" id="8969464at2"/>
<dbReference type="InterPro" id="IPR000595">
    <property type="entry name" value="cNMP-bd_dom"/>
</dbReference>
<gene>
    <name evidence="5" type="ORF">ThidrDRAFT_2985</name>
</gene>
<evidence type="ECO:0000256" key="2">
    <source>
        <dbReference type="ARBA" id="ARBA00023125"/>
    </source>
</evidence>
<dbReference type="PANTHER" id="PTHR24567">
    <property type="entry name" value="CRP FAMILY TRANSCRIPTIONAL REGULATORY PROTEIN"/>
    <property type="match status" value="1"/>
</dbReference>
<feature type="domain" description="HTH crp-type" evidence="4">
    <location>
        <begin position="150"/>
        <end position="216"/>
    </location>
</feature>
<dbReference type="STRING" id="765913.ThidrDRAFT_2985"/>
<dbReference type="InterPro" id="IPR014710">
    <property type="entry name" value="RmlC-like_jellyroll"/>
</dbReference>
<dbReference type="GO" id="GO:0003700">
    <property type="term" value="F:DNA-binding transcription factor activity"/>
    <property type="evidence" value="ECO:0007669"/>
    <property type="project" value="TreeGrafter"/>
</dbReference>
<dbReference type="InterPro" id="IPR050397">
    <property type="entry name" value="Env_Response_Regulators"/>
</dbReference>
<dbReference type="Gene3D" id="2.60.120.10">
    <property type="entry name" value="Jelly Rolls"/>
    <property type="match status" value="1"/>
</dbReference>
<evidence type="ECO:0000256" key="3">
    <source>
        <dbReference type="ARBA" id="ARBA00023163"/>
    </source>
</evidence>
<organism evidence="5 6">
    <name type="scientific">Thiorhodococcus drewsii AZ1</name>
    <dbReference type="NCBI Taxonomy" id="765913"/>
    <lineage>
        <taxon>Bacteria</taxon>
        <taxon>Pseudomonadati</taxon>
        <taxon>Pseudomonadota</taxon>
        <taxon>Gammaproteobacteria</taxon>
        <taxon>Chromatiales</taxon>
        <taxon>Chromatiaceae</taxon>
        <taxon>Thiorhodococcus</taxon>
    </lineage>
</organism>
<evidence type="ECO:0000256" key="1">
    <source>
        <dbReference type="ARBA" id="ARBA00023015"/>
    </source>
</evidence>
<reference evidence="5 6" key="1">
    <citation type="submission" date="2011-06" db="EMBL/GenBank/DDBJ databases">
        <title>The draft genome of Thiorhodococcus drewsii AZ1.</title>
        <authorList>
            <consortium name="US DOE Joint Genome Institute (JGI-PGF)"/>
            <person name="Lucas S."/>
            <person name="Han J."/>
            <person name="Lapidus A."/>
            <person name="Cheng J.-F."/>
            <person name="Goodwin L."/>
            <person name="Pitluck S."/>
            <person name="Peters L."/>
            <person name="Land M.L."/>
            <person name="Hauser L."/>
            <person name="Vogl K."/>
            <person name="Liu Z."/>
            <person name="Imhoff J."/>
            <person name="Thiel V."/>
            <person name="Frigaard N.-U."/>
            <person name="Bryant D.A."/>
            <person name="Woyke T.J."/>
        </authorList>
    </citation>
    <scope>NUCLEOTIDE SEQUENCE [LARGE SCALE GENOMIC DNA]</scope>
    <source>
        <strain evidence="5 6">AZ1</strain>
    </source>
</reference>
<keyword evidence="6" id="KW-1185">Reference proteome</keyword>
<proteinExistence type="predicted"/>
<dbReference type="RefSeq" id="WP_007041698.1">
    <property type="nucleotide sequence ID" value="NZ_AFWT01000021.1"/>
</dbReference>
<dbReference type="GO" id="GO:0003677">
    <property type="term" value="F:DNA binding"/>
    <property type="evidence" value="ECO:0007669"/>
    <property type="project" value="UniProtKB-KW"/>
</dbReference>
<dbReference type="InterPro" id="IPR036390">
    <property type="entry name" value="WH_DNA-bd_sf"/>
</dbReference>
<accession>G2E3X2</accession>
<dbReference type="InterPro" id="IPR012318">
    <property type="entry name" value="HTH_CRP"/>
</dbReference>
<evidence type="ECO:0000313" key="5">
    <source>
        <dbReference type="EMBL" id="EGV30064.1"/>
    </source>
</evidence>
<dbReference type="eggNOG" id="COG0664">
    <property type="taxonomic scope" value="Bacteria"/>
</dbReference>
<sequence length="238" mass="26542">MQSDSVKTPDQIENRLLAALPDQDRRAVLANCESVELRRGEVINEPGDRIRDVYFPTDSFVSLVAPPADHTGLEVRLVGNEGMIGTPLILGVEFTQIRTFVQGPGPAWRLSSEGFGEAMHQSSVLQARLHRYLDVLMNQSIQLLTCTRFHRVEARLARWLLMTQDRAHSNHFHVTHELLALLLGVRRVGVTKAASALQERQLIQYRRGEVTVLDRTGLQSAACGCYGAAEAMYEQVLG</sequence>
<dbReference type="PANTHER" id="PTHR24567:SF74">
    <property type="entry name" value="HTH-TYPE TRANSCRIPTIONAL REGULATOR ARCR"/>
    <property type="match status" value="1"/>
</dbReference>
<dbReference type="GO" id="GO:0005829">
    <property type="term" value="C:cytosol"/>
    <property type="evidence" value="ECO:0007669"/>
    <property type="project" value="TreeGrafter"/>
</dbReference>
<dbReference type="PROSITE" id="PS51063">
    <property type="entry name" value="HTH_CRP_2"/>
    <property type="match status" value="1"/>
</dbReference>
<dbReference type="AlphaFoldDB" id="G2E3X2"/>
<dbReference type="InterPro" id="IPR018490">
    <property type="entry name" value="cNMP-bd_dom_sf"/>
</dbReference>
<dbReference type="SUPFAM" id="SSF46785">
    <property type="entry name" value="Winged helix' DNA-binding domain"/>
    <property type="match status" value="1"/>
</dbReference>
<dbReference type="EMBL" id="AFWT01000021">
    <property type="protein sequence ID" value="EGV30064.1"/>
    <property type="molecule type" value="Genomic_DNA"/>
</dbReference>
<dbReference type="CDD" id="cd00038">
    <property type="entry name" value="CAP_ED"/>
    <property type="match status" value="1"/>
</dbReference>
<protein>
    <submittedName>
        <fullName evidence="5">Putative transcriptional regulator, Crp/Fnr family</fullName>
    </submittedName>
</protein>
<name>G2E3X2_9GAMM</name>
<evidence type="ECO:0000313" key="6">
    <source>
        <dbReference type="Proteomes" id="UP000004200"/>
    </source>
</evidence>